<dbReference type="Pfam" id="PF00085">
    <property type="entry name" value="Thioredoxin"/>
    <property type="match status" value="1"/>
</dbReference>
<feature type="domain" description="Thioredoxin" evidence="1">
    <location>
        <begin position="31"/>
        <end position="100"/>
    </location>
</feature>
<protein>
    <submittedName>
        <fullName evidence="2">Thioredoxin</fullName>
    </submittedName>
</protein>
<evidence type="ECO:0000259" key="1">
    <source>
        <dbReference type="Pfam" id="PF00085"/>
    </source>
</evidence>
<dbReference type="CDD" id="cd02947">
    <property type="entry name" value="TRX_family"/>
    <property type="match status" value="1"/>
</dbReference>
<dbReference type="Proteomes" id="UP000231419">
    <property type="component" value="Segment"/>
</dbReference>
<accession>A0A2D1A2C6</accession>
<dbReference type="InterPro" id="IPR036249">
    <property type="entry name" value="Thioredoxin-like_sf"/>
</dbReference>
<dbReference type="SUPFAM" id="SSF52833">
    <property type="entry name" value="Thioredoxin-like"/>
    <property type="match status" value="1"/>
</dbReference>
<dbReference type="EMBL" id="MF668286">
    <property type="protein sequence ID" value="ASZ74972.1"/>
    <property type="molecule type" value="Genomic_DNA"/>
</dbReference>
<reference evidence="3" key="1">
    <citation type="submission" date="2017-08" db="EMBL/GenBank/DDBJ databases">
        <authorList>
            <person name="de Groot N.N."/>
        </authorList>
    </citation>
    <scope>NUCLEOTIDE SEQUENCE [LARGE SCALE GENOMIC DNA]</scope>
</reference>
<dbReference type="OrthoDB" id="21274at10239"/>
<keyword evidence="3" id="KW-1185">Reference proteome</keyword>
<name>A0A2D1A2C6_9CAUD</name>
<evidence type="ECO:0000313" key="3">
    <source>
        <dbReference type="Proteomes" id="UP000231419"/>
    </source>
</evidence>
<dbReference type="Gene3D" id="3.40.30.10">
    <property type="entry name" value="Glutaredoxin"/>
    <property type="match status" value="1"/>
</dbReference>
<organism evidence="2 3">
    <name type="scientific">Rhodococcus phage Trina</name>
    <dbReference type="NCBI Taxonomy" id="2027905"/>
    <lineage>
        <taxon>Viruses</taxon>
        <taxon>Duplodnaviria</taxon>
        <taxon>Heunggongvirae</taxon>
        <taxon>Uroviricota</taxon>
        <taxon>Caudoviricetes</taxon>
        <taxon>Trinavirus</taxon>
        <taxon>Trinavirus trina</taxon>
    </lineage>
</organism>
<evidence type="ECO:0000313" key="2">
    <source>
        <dbReference type="EMBL" id="ASZ74972.1"/>
    </source>
</evidence>
<sequence length="101" mass="11478">MEYGGSSPLYRTLKEGAQLSKQLVAYTNLVSCNPCKVVHPKLEELVAEGYDITFKHLQDQRNAFIDADVRSTPTFIIYEDGVEIDRMYGPHTKQELIEVLT</sequence>
<proteinExistence type="predicted"/>
<gene>
    <name evidence="2" type="ORF">SEA_TRINA_192</name>
</gene>
<dbReference type="InterPro" id="IPR013766">
    <property type="entry name" value="Thioredoxin_domain"/>
</dbReference>